<dbReference type="Pfam" id="PF02525">
    <property type="entry name" value="Flavodoxin_2"/>
    <property type="match status" value="1"/>
</dbReference>
<reference evidence="3 4" key="1">
    <citation type="submission" date="2018-03" db="EMBL/GenBank/DDBJ databases">
        <title>Whole genome sequencing of Histamine producing bacteria.</title>
        <authorList>
            <person name="Butler K."/>
        </authorList>
    </citation>
    <scope>NUCLEOTIDE SEQUENCE [LARGE SCALE GENOMIC DNA]</scope>
    <source>
        <strain evidence="3 4">DSM 19138</strain>
    </source>
</reference>
<dbReference type="InterPro" id="IPR046980">
    <property type="entry name" value="KefG/KefF"/>
</dbReference>
<evidence type="ECO:0000313" key="3">
    <source>
        <dbReference type="EMBL" id="PSW08280.1"/>
    </source>
</evidence>
<dbReference type="SUPFAM" id="SSF52218">
    <property type="entry name" value="Flavoproteins"/>
    <property type="match status" value="1"/>
</dbReference>
<evidence type="ECO:0000256" key="1">
    <source>
        <dbReference type="ARBA" id="ARBA00023002"/>
    </source>
</evidence>
<feature type="domain" description="Flavodoxin-like fold" evidence="2">
    <location>
        <begin position="3"/>
        <end position="158"/>
    </location>
</feature>
<dbReference type="OrthoDB" id="9798454at2"/>
<evidence type="ECO:0000259" key="2">
    <source>
        <dbReference type="Pfam" id="PF02525"/>
    </source>
</evidence>
<sequence>MSNVLVISGHPNLNESYTNTVILESLQQGLDSVEVRRLDSLYPDYQIDVAAEQQALLKADVVVLQFPFYWYSMPALLKKYLDDVFSYNFAYGSKGDKLKGKDFILSFTIGGPEESYDPLGYNHFTVELFMYPLQQTAYLAGMVYHKPVYSHRMVYIPGVYNTQEDVESRARDHAAALMTQITTITGSADNQIQKFVANWFAEFDKLPEENAFFTEFLADDVNITMPEGTFIGHEGFRDWYAIARATFKPGCDHQVEQVEVKPQGDTQANLYQVELRIRLQAESFEDSALKGESVNLLVNETWSVSLDEGKVTIHDYLVEPVNND</sequence>
<gene>
    <name evidence="3" type="ORF">C9J01_24225</name>
</gene>
<dbReference type="Proteomes" id="UP000241346">
    <property type="component" value="Unassembled WGS sequence"/>
</dbReference>
<dbReference type="GO" id="GO:0009055">
    <property type="term" value="F:electron transfer activity"/>
    <property type="evidence" value="ECO:0007669"/>
    <property type="project" value="TreeGrafter"/>
</dbReference>
<dbReference type="Gene3D" id="3.10.450.50">
    <property type="match status" value="1"/>
</dbReference>
<dbReference type="SUPFAM" id="SSF54427">
    <property type="entry name" value="NTF2-like"/>
    <property type="match status" value="1"/>
</dbReference>
<proteinExistence type="predicted"/>
<dbReference type="PANTHER" id="PTHR47307">
    <property type="entry name" value="GLUTATHIONE-REGULATED POTASSIUM-EFFLUX SYSTEM ANCILLARY PROTEIN KEFG"/>
    <property type="match status" value="1"/>
</dbReference>
<dbReference type="GO" id="GO:0003955">
    <property type="term" value="F:NAD(P)H dehydrogenase (quinone) activity"/>
    <property type="evidence" value="ECO:0007669"/>
    <property type="project" value="TreeGrafter"/>
</dbReference>
<dbReference type="RefSeq" id="WP_107300691.1">
    <property type="nucleotide sequence ID" value="NZ_PYMB01000022.1"/>
</dbReference>
<dbReference type="GO" id="GO:0010181">
    <property type="term" value="F:FMN binding"/>
    <property type="evidence" value="ECO:0007669"/>
    <property type="project" value="TreeGrafter"/>
</dbReference>
<dbReference type="InterPro" id="IPR032710">
    <property type="entry name" value="NTF2-like_dom_sf"/>
</dbReference>
<organism evidence="3 4">
    <name type="scientific">Photobacterium rosenbergii</name>
    <dbReference type="NCBI Taxonomy" id="294936"/>
    <lineage>
        <taxon>Bacteria</taxon>
        <taxon>Pseudomonadati</taxon>
        <taxon>Pseudomonadota</taxon>
        <taxon>Gammaproteobacteria</taxon>
        <taxon>Vibrionales</taxon>
        <taxon>Vibrionaceae</taxon>
        <taxon>Photobacterium</taxon>
    </lineage>
</organism>
<dbReference type="InterPro" id="IPR029039">
    <property type="entry name" value="Flavoprotein-like_sf"/>
</dbReference>
<dbReference type="AlphaFoldDB" id="A0A2T3N6F0"/>
<dbReference type="PANTHER" id="PTHR47307:SF1">
    <property type="entry name" value="GLUTATHIONE-REGULATED POTASSIUM-EFFLUX SYSTEM ANCILLARY PROTEIN KEFG"/>
    <property type="match status" value="1"/>
</dbReference>
<dbReference type="InterPro" id="IPR003680">
    <property type="entry name" value="Flavodoxin_fold"/>
</dbReference>
<accession>A0A2T3N6F0</accession>
<dbReference type="EMBL" id="PYMB01000022">
    <property type="protein sequence ID" value="PSW08280.1"/>
    <property type="molecule type" value="Genomic_DNA"/>
</dbReference>
<keyword evidence="1" id="KW-0560">Oxidoreductase</keyword>
<comment type="caution">
    <text evidence="3">The sequence shown here is derived from an EMBL/GenBank/DDBJ whole genome shotgun (WGS) entry which is preliminary data.</text>
</comment>
<evidence type="ECO:0000313" key="4">
    <source>
        <dbReference type="Proteomes" id="UP000241346"/>
    </source>
</evidence>
<protein>
    <submittedName>
        <fullName evidence="3">FMN reductase</fullName>
    </submittedName>
</protein>
<name>A0A2T3N6F0_9GAMM</name>
<dbReference type="Gene3D" id="3.40.50.360">
    <property type="match status" value="1"/>
</dbReference>